<dbReference type="SUPFAM" id="SSF55811">
    <property type="entry name" value="Nudix"/>
    <property type="match status" value="1"/>
</dbReference>
<dbReference type="InterPro" id="IPR054105">
    <property type="entry name" value="WHD_NrtR"/>
</dbReference>
<dbReference type="Gene3D" id="1.10.10.10">
    <property type="entry name" value="Winged helix-like DNA-binding domain superfamily/Winged helix DNA-binding domain"/>
    <property type="match status" value="1"/>
</dbReference>
<comment type="caution">
    <text evidence="3">The sequence shown here is derived from an EMBL/GenBank/DDBJ whole genome shotgun (WGS) entry which is preliminary data.</text>
</comment>
<name>A0ABV7YVM9_9BACT</name>
<accession>A0ABV7YVM9</accession>
<proteinExistence type="predicted"/>
<dbReference type="PANTHER" id="PTHR43736:SF4">
    <property type="entry name" value="SLR1690 PROTEIN"/>
    <property type="match status" value="1"/>
</dbReference>
<dbReference type="EMBL" id="JBHRYQ010000001">
    <property type="protein sequence ID" value="MFC3811368.1"/>
    <property type="molecule type" value="Genomic_DNA"/>
</dbReference>
<reference evidence="4" key="1">
    <citation type="journal article" date="2019" name="Int. J. Syst. Evol. Microbiol.">
        <title>The Global Catalogue of Microorganisms (GCM) 10K type strain sequencing project: providing services to taxonomists for standard genome sequencing and annotation.</title>
        <authorList>
            <consortium name="The Broad Institute Genomics Platform"/>
            <consortium name="The Broad Institute Genome Sequencing Center for Infectious Disease"/>
            <person name="Wu L."/>
            <person name="Ma J."/>
        </authorList>
    </citation>
    <scope>NUCLEOTIDE SEQUENCE [LARGE SCALE GENOMIC DNA]</scope>
    <source>
        <strain evidence="4">CECT 7956</strain>
    </source>
</reference>
<evidence type="ECO:0000259" key="2">
    <source>
        <dbReference type="Pfam" id="PF21906"/>
    </source>
</evidence>
<dbReference type="InterPro" id="IPR000086">
    <property type="entry name" value="NUDIX_hydrolase_dom"/>
</dbReference>
<dbReference type="InterPro" id="IPR015797">
    <property type="entry name" value="NUDIX_hydrolase-like_dom_sf"/>
</dbReference>
<dbReference type="InterPro" id="IPR036390">
    <property type="entry name" value="WH_DNA-bd_sf"/>
</dbReference>
<dbReference type="Gene3D" id="3.90.79.10">
    <property type="entry name" value="Nucleoside Triphosphate Pyrophosphohydrolase"/>
    <property type="match status" value="1"/>
</dbReference>
<dbReference type="Pfam" id="PF21906">
    <property type="entry name" value="WHD_NrtR"/>
    <property type="match status" value="1"/>
</dbReference>
<dbReference type="CDD" id="cd18873">
    <property type="entry name" value="NUDIX_NadM_like"/>
    <property type="match status" value="1"/>
</dbReference>
<dbReference type="PANTHER" id="PTHR43736">
    <property type="entry name" value="ADP-RIBOSE PYROPHOSPHATASE"/>
    <property type="match status" value="1"/>
</dbReference>
<sequence>MSNKNIYGPQSSYTDVDKILVAIDCIIFGFQDGNLKILLFKRKVAPFEKEWSLIGSFVKVSENIKEASNRILEEITGLKGVYLKELRSYGNVSRDPGARVISIAHYALIKIDQFQLSTSDEFESQWFNMSDMPILILDHKKMVDDALNKLRQKIKTQPIGFELLNEKFTLTELKALYDSIYGYTLDRGNFRKKILGMKILDKMEEKDKANSKKGAFLYKFNEQKYKALLEDGAKVDFF</sequence>
<evidence type="ECO:0000259" key="1">
    <source>
        <dbReference type="Pfam" id="PF00293"/>
    </source>
</evidence>
<protein>
    <submittedName>
        <fullName evidence="3">NUDIX domain-containing protein</fullName>
    </submittedName>
</protein>
<feature type="domain" description="NrtR DNA-binding winged helix" evidence="2">
    <location>
        <begin position="160"/>
        <end position="220"/>
    </location>
</feature>
<feature type="domain" description="Nudix hydrolase" evidence="1">
    <location>
        <begin position="21"/>
        <end position="141"/>
    </location>
</feature>
<gene>
    <name evidence="3" type="ORF">ACFOOI_11950</name>
</gene>
<evidence type="ECO:0000313" key="3">
    <source>
        <dbReference type="EMBL" id="MFC3811368.1"/>
    </source>
</evidence>
<dbReference type="InterPro" id="IPR036388">
    <property type="entry name" value="WH-like_DNA-bd_sf"/>
</dbReference>
<dbReference type="SUPFAM" id="SSF46785">
    <property type="entry name" value="Winged helix' DNA-binding domain"/>
    <property type="match status" value="1"/>
</dbReference>
<dbReference type="Proteomes" id="UP001595616">
    <property type="component" value="Unassembled WGS sequence"/>
</dbReference>
<evidence type="ECO:0000313" key="4">
    <source>
        <dbReference type="Proteomes" id="UP001595616"/>
    </source>
</evidence>
<organism evidence="3 4">
    <name type="scientific">Lacihabitans lacunae</name>
    <dbReference type="NCBI Taxonomy" id="1028214"/>
    <lineage>
        <taxon>Bacteria</taxon>
        <taxon>Pseudomonadati</taxon>
        <taxon>Bacteroidota</taxon>
        <taxon>Cytophagia</taxon>
        <taxon>Cytophagales</taxon>
        <taxon>Leadbetterellaceae</taxon>
        <taxon>Lacihabitans</taxon>
    </lineage>
</organism>
<keyword evidence="4" id="KW-1185">Reference proteome</keyword>
<dbReference type="Pfam" id="PF00293">
    <property type="entry name" value="NUDIX"/>
    <property type="match status" value="1"/>
</dbReference>
<dbReference type="RefSeq" id="WP_379838209.1">
    <property type="nucleotide sequence ID" value="NZ_JBHRYQ010000001.1"/>
</dbReference>